<organism evidence="2 3">
    <name type="scientific">Maudiozyma saulgeensis</name>
    <dbReference type="NCBI Taxonomy" id="1789683"/>
    <lineage>
        <taxon>Eukaryota</taxon>
        <taxon>Fungi</taxon>
        <taxon>Dikarya</taxon>
        <taxon>Ascomycota</taxon>
        <taxon>Saccharomycotina</taxon>
        <taxon>Saccharomycetes</taxon>
        <taxon>Saccharomycetales</taxon>
        <taxon>Saccharomycetaceae</taxon>
        <taxon>Maudiozyma</taxon>
    </lineage>
</organism>
<evidence type="ECO:0000256" key="1">
    <source>
        <dbReference type="SAM" id="MobiDB-lite"/>
    </source>
</evidence>
<dbReference type="OrthoDB" id="10511048at2759"/>
<evidence type="ECO:0000313" key="2">
    <source>
        <dbReference type="EMBL" id="SMN18830.1"/>
    </source>
</evidence>
<name>A0A1X7R043_9SACH</name>
<feature type="compositionally biased region" description="Basic and acidic residues" evidence="1">
    <location>
        <begin position="315"/>
        <end position="328"/>
    </location>
</feature>
<sequence>MKLMKGEQNSKKKISLISNDSSSDISFCHMGNLLTYKDNVIKDQYKNSLEYLPNIDPMTSKSSSNSFLSTSSRRVSSSLFSLKKNVRTIKNKQSQLPISVEEIQDINYNNLINGNVRISQLPCISSIGEVSPLFKINLSRDSTSDNQDINHNNDERKLTRKEAKSETILDDEIEVPGLIPFKNSGLISSQKTEQYRVLPTNNNIIQTEIDLSTKHFSEPKPIYNNDLTKVVKFNDSGAYPIKQETNINKNWEIPRHMDSIQYKLPVPSTDLGSNELIQNNNLITDSPKNDIISNHTSISDTPIPNIDFTDEEYDDKTNYNDNNIERSSTEANEEYVVNKPKENKNYTYLNKLITNIDEILERNISTTDLQSRSISPLSIINCYTERNSSNDGSKEAKDSKKDVSQYEECRNNCQKLSKEKDILLERNFFLAQQLESISSKILENLHDNKYNFQNSKLIIETINLKKKVASMSKENIELKALLKSYEESQ</sequence>
<dbReference type="Proteomes" id="UP000196158">
    <property type="component" value="Unassembled WGS sequence"/>
</dbReference>
<feature type="compositionally biased region" description="Basic and acidic residues" evidence="1">
    <location>
        <begin position="392"/>
        <end position="404"/>
    </location>
</feature>
<keyword evidence="3" id="KW-1185">Reference proteome</keyword>
<feature type="region of interest" description="Disordered" evidence="1">
    <location>
        <begin position="302"/>
        <end position="331"/>
    </location>
</feature>
<reference evidence="2 3" key="1">
    <citation type="submission" date="2017-04" db="EMBL/GenBank/DDBJ databases">
        <authorList>
            <person name="Afonso C.L."/>
            <person name="Miller P.J."/>
            <person name="Scott M.A."/>
            <person name="Spackman E."/>
            <person name="Goraichik I."/>
            <person name="Dimitrov K.M."/>
            <person name="Suarez D.L."/>
            <person name="Swayne D.E."/>
        </authorList>
    </citation>
    <scope>NUCLEOTIDE SEQUENCE [LARGE SCALE GENOMIC DNA]</scope>
</reference>
<proteinExistence type="predicted"/>
<evidence type="ECO:0000313" key="3">
    <source>
        <dbReference type="Proteomes" id="UP000196158"/>
    </source>
</evidence>
<feature type="region of interest" description="Disordered" evidence="1">
    <location>
        <begin position="141"/>
        <end position="162"/>
    </location>
</feature>
<feature type="region of interest" description="Disordered" evidence="1">
    <location>
        <begin position="385"/>
        <end position="404"/>
    </location>
</feature>
<gene>
    <name evidence="2" type="ORF">KASA_0Q13783G</name>
</gene>
<dbReference type="AlphaFoldDB" id="A0A1X7R043"/>
<feature type="compositionally biased region" description="Polar residues" evidence="1">
    <location>
        <begin position="141"/>
        <end position="150"/>
    </location>
</feature>
<accession>A0A1X7R043</accession>
<protein>
    <submittedName>
        <fullName evidence="2">Uncharacterized protein</fullName>
    </submittedName>
</protein>
<dbReference type="EMBL" id="FXLY01000002">
    <property type="protein sequence ID" value="SMN18830.1"/>
    <property type="molecule type" value="Genomic_DNA"/>
</dbReference>
<feature type="compositionally biased region" description="Basic and acidic residues" evidence="1">
    <location>
        <begin position="151"/>
        <end position="162"/>
    </location>
</feature>